<organism evidence="2 3">
    <name type="scientific">Reticulomyxa filosa</name>
    <dbReference type="NCBI Taxonomy" id="46433"/>
    <lineage>
        <taxon>Eukaryota</taxon>
        <taxon>Sar</taxon>
        <taxon>Rhizaria</taxon>
        <taxon>Retaria</taxon>
        <taxon>Foraminifera</taxon>
        <taxon>Monothalamids</taxon>
        <taxon>Reticulomyxidae</taxon>
        <taxon>Reticulomyxa</taxon>
    </lineage>
</organism>
<keyword evidence="3" id="KW-1185">Reference proteome</keyword>
<dbReference type="Proteomes" id="UP000023152">
    <property type="component" value="Unassembled WGS sequence"/>
</dbReference>
<sequence>MIFIGSVSFDNRQMLGILLDEWSLNGHDGTVDGTQYFEALEGRNLLVPFDSVVGLCDKLQKESERQSVSTKIFDGDKTVYPDLPKVGEEVNVGLLNNSKAKSILQQGSLAIHEYKYQHENVDDNENENKTRLESHHKVLQSSILLKMVMDGNENALKHLNMCNVEHCQMYLMDAIAAKYNLNQQRKAEVIADTLFCMISLSNWEVSVEMIEAILY</sequence>
<evidence type="ECO:0000313" key="2">
    <source>
        <dbReference type="EMBL" id="ETO05990.1"/>
    </source>
</evidence>
<dbReference type="Pfam" id="PF01302">
    <property type="entry name" value="CAP_GLY"/>
    <property type="match status" value="1"/>
</dbReference>
<name>X6LZ32_RETFI</name>
<evidence type="ECO:0000259" key="1">
    <source>
        <dbReference type="PROSITE" id="PS50245"/>
    </source>
</evidence>
<dbReference type="PROSITE" id="PS50245">
    <property type="entry name" value="CAP_GLY_2"/>
    <property type="match status" value="1"/>
</dbReference>
<proteinExistence type="predicted"/>
<gene>
    <name evidence="2" type="ORF">RFI_31406</name>
</gene>
<reference evidence="2 3" key="1">
    <citation type="journal article" date="2013" name="Curr. Biol.">
        <title>The Genome of the Foraminiferan Reticulomyxa filosa.</title>
        <authorList>
            <person name="Glockner G."/>
            <person name="Hulsmann N."/>
            <person name="Schleicher M."/>
            <person name="Noegel A.A."/>
            <person name="Eichinger L."/>
            <person name="Gallinger C."/>
            <person name="Pawlowski J."/>
            <person name="Sierra R."/>
            <person name="Euteneuer U."/>
            <person name="Pillet L."/>
            <person name="Moustafa A."/>
            <person name="Platzer M."/>
            <person name="Groth M."/>
            <person name="Szafranski K."/>
            <person name="Schliwa M."/>
        </authorList>
    </citation>
    <scope>NUCLEOTIDE SEQUENCE [LARGE SCALE GENOMIC DNA]</scope>
</reference>
<dbReference type="EMBL" id="ASPP01027607">
    <property type="protein sequence ID" value="ETO05990.1"/>
    <property type="molecule type" value="Genomic_DNA"/>
</dbReference>
<protein>
    <recommendedName>
        <fullName evidence="1">CAP-Gly domain-containing protein</fullName>
    </recommendedName>
</protein>
<evidence type="ECO:0000313" key="3">
    <source>
        <dbReference type="Proteomes" id="UP000023152"/>
    </source>
</evidence>
<feature type="domain" description="CAP-Gly" evidence="1">
    <location>
        <begin position="5"/>
        <end position="48"/>
    </location>
</feature>
<dbReference type="Gene3D" id="2.30.30.190">
    <property type="entry name" value="CAP Gly-rich-like domain"/>
    <property type="match status" value="1"/>
</dbReference>
<accession>X6LZ32</accession>
<comment type="caution">
    <text evidence="2">The sequence shown here is derived from an EMBL/GenBank/DDBJ whole genome shotgun (WGS) entry which is preliminary data.</text>
</comment>
<dbReference type="InterPro" id="IPR000938">
    <property type="entry name" value="CAP-Gly_domain"/>
</dbReference>
<dbReference type="SUPFAM" id="SSF74924">
    <property type="entry name" value="Cap-Gly domain"/>
    <property type="match status" value="1"/>
</dbReference>
<dbReference type="InterPro" id="IPR036859">
    <property type="entry name" value="CAP-Gly_dom_sf"/>
</dbReference>
<dbReference type="AlphaFoldDB" id="X6LZ32"/>
<feature type="non-terminal residue" evidence="2">
    <location>
        <position position="215"/>
    </location>
</feature>